<evidence type="ECO:0000256" key="4">
    <source>
        <dbReference type="ARBA" id="ARBA00022989"/>
    </source>
</evidence>
<feature type="transmembrane region" description="Helical" evidence="6">
    <location>
        <begin position="108"/>
        <end position="131"/>
    </location>
</feature>
<feature type="transmembrane region" description="Helical" evidence="6">
    <location>
        <begin position="179"/>
        <end position="201"/>
    </location>
</feature>
<feature type="transmembrane region" description="Helical" evidence="6">
    <location>
        <begin position="41"/>
        <end position="60"/>
    </location>
</feature>
<dbReference type="InterPro" id="IPR027469">
    <property type="entry name" value="Cation_efflux_TMD_sf"/>
</dbReference>
<dbReference type="EMBL" id="AP024545">
    <property type="protein sequence ID" value="BCT93927.1"/>
    <property type="molecule type" value="Genomic_DNA"/>
</dbReference>
<name>A0ABM7Q8Z8_9GAMM</name>
<evidence type="ECO:0000313" key="9">
    <source>
        <dbReference type="Proteomes" id="UP000681317"/>
    </source>
</evidence>
<feature type="domain" description="Cation efflux protein transmembrane" evidence="7">
    <location>
        <begin position="11"/>
        <end position="198"/>
    </location>
</feature>
<evidence type="ECO:0000256" key="1">
    <source>
        <dbReference type="ARBA" id="ARBA00004141"/>
    </source>
</evidence>
<feature type="transmembrane region" description="Helical" evidence="6">
    <location>
        <begin position="12"/>
        <end position="35"/>
    </location>
</feature>
<keyword evidence="2" id="KW-0813">Transport</keyword>
<organism evidence="8 9">
    <name type="scientific">Noviluteimonas caseinilytica</name>
    <dbReference type="NCBI Taxonomy" id="2675101"/>
    <lineage>
        <taxon>Bacteria</taxon>
        <taxon>Pseudomonadati</taxon>
        <taxon>Pseudomonadota</taxon>
        <taxon>Gammaproteobacteria</taxon>
        <taxon>Lysobacterales</taxon>
        <taxon>Lysobacteraceae</taxon>
        <taxon>Noviluteimonas</taxon>
    </lineage>
</organism>
<accession>A0ABM7Q8Z8</accession>
<dbReference type="RefSeq" id="WP_213434831.1">
    <property type="nucleotide sequence ID" value="NZ_AP024545.1"/>
</dbReference>
<comment type="subcellular location">
    <subcellularLocation>
        <location evidence="1">Membrane</location>
        <topology evidence="1">Multi-pass membrane protein</topology>
    </subcellularLocation>
</comment>
<dbReference type="Proteomes" id="UP000681317">
    <property type="component" value="Chromosome"/>
</dbReference>
<evidence type="ECO:0000259" key="7">
    <source>
        <dbReference type="Pfam" id="PF01545"/>
    </source>
</evidence>
<feature type="transmembrane region" description="Helical" evidence="6">
    <location>
        <begin position="72"/>
        <end position="96"/>
    </location>
</feature>
<evidence type="ECO:0000256" key="3">
    <source>
        <dbReference type="ARBA" id="ARBA00022692"/>
    </source>
</evidence>
<dbReference type="InterPro" id="IPR050291">
    <property type="entry name" value="CDF_Transporter"/>
</dbReference>
<dbReference type="SUPFAM" id="SSF161111">
    <property type="entry name" value="Cation efflux protein transmembrane domain-like"/>
    <property type="match status" value="1"/>
</dbReference>
<dbReference type="Pfam" id="PF01545">
    <property type="entry name" value="Cation_efflux"/>
    <property type="match status" value="1"/>
</dbReference>
<evidence type="ECO:0000256" key="2">
    <source>
        <dbReference type="ARBA" id="ARBA00022448"/>
    </source>
</evidence>
<dbReference type="PANTHER" id="PTHR43840">
    <property type="entry name" value="MITOCHONDRIAL METAL TRANSPORTER 1-RELATED"/>
    <property type="match status" value="1"/>
</dbReference>
<evidence type="ECO:0000256" key="6">
    <source>
        <dbReference type="SAM" id="Phobius"/>
    </source>
</evidence>
<dbReference type="InterPro" id="IPR058533">
    <property type="entry name" value="Cation_efflux_TM"/>
</dbReference>
<feature type="transmembrane region" description="Helical" evidence="6">
    <location>
        <begin position="151"/>
        <end position="173"/>
    </location>
</feature>
<keyword evidence="9" id="KW-1185">Reference proteome</keyword>
<protein>
    <submittedName>
        <fullName evidence="8">Cytochrome c551</fullName>
    </submittedName>
</protein>
<dbReference type="Gene3D" id="1.20.1510.10">
    <property type="entry name" value="Cation efflux protein transmembrane domain"/>
    <property type="match status" value="1"/>
</dbReference>
<evidence type="ECO:0000256" key="5">
    <source>
        <dbReference type="ARBA" id="ARBA00023136"/>
    </source>
</evidence>
<keyword evidence="5 6" id="KW-0472">Membrane</keyword>
<keyword evidence="4 6" id="KW-1133">Transmembrane helix</keyword>
<reference evidence="8 9" key="1">
    <citation type="submission" date="2021-03" db="EMBL/GenBank/DDBJ databases">
        <title>Complete Genome Sequences of Two Lysobacter Strains Isolated from Sea Water (Lysobacter caseinilyticus) and Soil (Lysobacter helvus) in South Korea.</title>
        <authorList>
            <person name="Watanabe Y."/>
            <person name="Arakawa K."/>
        </authorList>
    </citation>
    <scope>NUCLEOTIDE SEQUENCE [LARGE SCALE GENOMIC DNA]</scope>
    <source>
        <strain evidence="8 9">KVB24</strain>
    </source>
</reference>
<proteinExistence type="predicted"/>
<evidence type="ECO:0000313" key="8">
    <source>
        <dbReference type="EMBL" id="BCT93927.1"/>
    </source>
</evidence>
<dbReference type="PANTHER" id="PTHR43840:SF15">
    <property type="entry name" value="MITOCHONDRIAL METAL TRANSPORTER 1-RELATED"/>
    <property type="match status" value="1"/>
</dbReference>
<keyword evidence="3 6" id="KW-0812">Transmembrane</keyword>
<gene>
    <name evidence="8" type="ORF">LYSCAS_29510</name>
</gene>
<sequence>MDTRAEQRLLRASIFVTTLVGAGALIAGWILNASAIMFDGIYSLIDVLVTTGSLTVSRLLSNPASRRFQYGFWHLEPLVETVGGAILATACVYAGIDAVEGLLRGGHVIEFGTAIAWAATLGVVGIGMSTFMRRQSRRLGSPLLAMDSRTWMVSAMLSFALLAGFGLAIAMAGTRFARWIPLVDPAVLLAVSMVTLPVPLLGTVRAFREILQVAPTELDRKVRAVMDAVMAERGFLDYASHVQKVGRGQFIEIHVLLPDTHVFSPISMADALRDEIAARLGEDTATTWLTIDFTGDRAWL</sequence>